<dbReference type="GO" id="GO:0051536">
    <property type="term" value="F:iron-sulfur cluster binding"/>
    <property type="evidence" value="ECO:0007669"/>
    <property type="project" value="UniProtKB-KW"/>
</dbReference>
<dbReference type="GO" id="GO:0016491">
    <property type="term" value="F:oxidoreductase activity"/>
    <property type="evidence" value="ECO:0007669"/>
    <property type="project" value="UniProtKB-KW"/>
</dbReference>
<dbReference type="GO" id="GO:0000160">
    <property type="term" value="P:phosphorelay signal transduction system"/>
    <property type="evidence" value="ECO:0007669"/>
    <property type="project" value="InterPro"/>
</dbReference>
<comment type="caution">
    <text evidence="7">The sequence shown here is derived from an EMBL/GenBank/DDBJ whole genome shotgun (WGS) entry which is preliminary data.</text>
</comment>
<dbReference type="EMBL" id="BARW01014904">
    <property type="protein sequence ID" value="GAI81355.1"/>
    <property type="molecule type" value="Genomic_DNA"/>
</dbReference>
<name>X1T160_9ZZZZ</name>
<evidence type="ECO:0000256" key="3">
    <source>
        <dbReference type="ARBA" id="ARBA00023002"/>
    </source>
</evidence>
<dbReference type="SMART" id="SM00448">
    <property type="entry name" value="REC"/>
    <property type="match status" value="1"/>
</dbReference>
<dbReference type="CDD" id="cd00156">
    <property type="entry name" value="REC"/>
    <property type="match status" value="1"/>
</dbReference>
<sequence length="185" mass="21149">MEKHPSILVIDDEQVVCDSCYRILTNEEYLVYTNTNPIEGYQKALNNNYDLLLLDLCMDKMDGIQLLKKLRHIKSDMPVMIITGYPSKETKEESTNLGVLNYISKPFQPSEIVEPIKDFFEQKIISSKGLIHKRKEEFQPKILVFSTDKISDPGIDLAGLLKIHYPPSVYTISVPCSAGIKPKWI</sequence>
<dbReference type="Gene3D" id="3.40.50.2300">
    <property type="match status" value="1"/>
</dbReference>
<dbReference type="GO" id="GO:0046872">
    <property type="term" value="F:metal ion binding"/>
    <property type="evidence" value="ECO:0007669"/>
    <property type="project" value="UniProtKB-KW"/>
</dbReference>
<organism evidence="7">
    <name type="scientific">marine sediment metagenome</name>
    <dbReference type="NCBI Taxonomy" id="412755"/>
    <lineage>
        <taxon>unclassified sequences</taxon>
        <taxon>metagenomes</taxon>
        <taxon>ecological metagenomes</taxon>
    </lineage>
</organism>
<feature type="non-terminal residue" evidence="7">
    <location>
        <position position="185"/>
    </location>
</feature>
<dbReference type="InterPro" id="IPR001789">
    <property type="entry name" value="Sig_transdc_resp-reg_receiver"/>
</dbReference>
<dbReference type="PANTHER" id="PTHR44591">
    <property type="entry name" value="STRESS RESPONSE REGULATOR PROTEIN 1"/>
    <property type="match status" value="1"/>
</dbReference>
<dbReference type="PROSITE" id="PS50110">
    <property type="entry name" value="RESPONSE_REGULATORY"/>
    <property type="match status" value="1"/>
</dbReference>
<keyword evidence="5" id="KW-0411">Iron-sulfur</keyword>
<accession>X1T160</accession>
<dbReference type="InterPro" id="IPR050595">
    <property type="entry name" value="Bact_response_regulator"/>
</dbReference>
<gene>
    <name evidence="7" type="ORF">S12H4_26295</name>
</gene>
<evidence type="ECO:0000259" key="6">
    <source>
        <dbReference type="PROSITE" id="PS50110"/>
    </source>
</evidence>
<evidence type="ECO:0000256" key="5">
    <source>
        <dbReference type="ARBA" id="ARBA00023014"/>
    </source>
</evidence>
<keyword evidence="3" id="KW-0560">Oxidoreductase</keyword>
<evidence type="ECO:0000256" key="1">
    <source>
        <dbReference type="ARBA" id="ARBA00022553"/>
    </source>
</evidence>
<evidence type="ECO:0000256" key="4">
    <source>
        <dbReference type="ARBA" id="ARBA00023004"/>
    </source>
</evidence>
<keyword evidence="1" id="KW-0597">Phosphoprotein</keyword>
<feature type="domain" description="Response regulatory" evidence="6">
    <location>
        <begin position="6"/>
        <end position="120"/>
    </location>
</feature>
<protein>
    <recommendedName>
        <fullName evidence="6">Response regulatory domain-containing protein</fullName>
    </recommendedName>
</protein>
<dbReference type="Pfam" id="PF00072">
    <property type="entry name" value="Response_reg"/>
    <property type="match status" value="1"/>
</dbReference>
<reference evidence="7" key="1">
    <citation type="journal article" date="2014" name="Front. Microbiol.">
        <title>High frequency of phylogenetically diverse reductive dehalogenase-homologous genes in deep subseafloor sedimentary metagenomes.</title>
        <authorList>
            <person name="Kawai M."/>
            <person name="Futagami T."/>
            <person name="Toyoda A."/>
            <person name="Takaki Y."/>
            <person name="Nishi S."/>
            <person name="Hori S."/>
            <person name="Arai W."/>
            <person name="Tsubouchi T."/>
            <person name="Morono Y."/>
            <person name="Uchiyama I."/>
            <person name="Ito T."/>
            <person name="Fujiyama A."/>
            <person name="Inagaki F."/>
            <person name="Takami H."/>
        </authorList>
    </citation>
    <scope>NUCLEOTIDE SEQUENCE</scope>
    <source>
        <strain evidence="7">Expedition CK06-06</strain>
    </source>
</reference>
<keyword evidence="2" id="KW-0479">Metal-binding</keyword>
<dbReference type="AlphaFoldDB" id="X1T160"/>
<evidence type="ECO:0000313" key="7">
    <source>
        <dbReference type="EMBL" id="GAI81355.1"/>
    </source>
</evidence>
<dbReference type="InterPro" id="IPR011006">
    <property type="entry name" value="CheY-like_superfamily"/>
</dbReference>
<evidence type="ECO:0000256" key="2">
    <source>
        <dbReference type="ARBA" id="ARBA00022723"/>
    </source>
</evidence>
<dbReference type="Pfam" id="PF02662">
    <property type="entry name" value="FlpD"/>
    <property type="match status" value="1"/>
</dbReference>
<keyword evidence="4" id="KW-0408">Iron</keyword>
<dbReference type="InterPro" id="IPR003813">
    <property type="entry name" value="MvhD/FlpD"/>
</dbReference>
<dbReference type="PANTHER" id="PTHR44591:SF3">
    <property type="entry name" value="RESPONSE REGULATORY DOMAIN-CONTAINING PROTEIN"/>
    <property type="match status" value="1"/>
</dbReference>
<dbReference type="SUPFAM" id="SSF52172">
    <property type="entry name" value="CheY-like"/>
    <property type="match status" value="1"/>
</dbReference>
<proteinExistence type="predicted"/>